<dbReference type="InterPro" id="IPR013783">
    <property type="entry name" value="Ig-like_fold"/>
</dbReference>
<evidence type="ECO:0000313" key="1">
    <source>
        <dbReference type="EMBL" id="PRY24550.1"/>
    </source>
</evidence>
<reference evidence="1 2" key="1">
    <citation type="submission" date="2018-03" db="EMBL/GenBank/DDBJ databases">
        <title>Genomic Encyclopedia of Archaeal and Bacterial Type Strains, Phase II (KMG-II): from individual species to whole genera.</title>
        <authorList>
            <person name="Goeker M."/>
        </authorList>
    </citation>
    <scope>NUCLEOTIDE SEQUENCE [LARGE SCALE GENOMIC DNA]</scope>
    <source>
        <strain evidence="1 2">DSM 28354</strain>
    </source>
</reference>
<dbReference type="OrthoDB" id="1524994at2"/>
<dbReference type="Gene3D" id="2.60.40.10">
    <property type="entry name" value="Immunoglobulins"/>
    <property type="match status" value="1"/>
</dbReference>
<sequence>MKTLVTYGSWLTISGLLLIASCQRKSEPALFASDLTYAQPTLETAEGTAIKSSRPGLTGTEPFTFALTSQPATTALSVDTDGVISASEKLAPGTYQVSLTVTNPAGTQSFDNVLAVLVNSKSGVTFVKDVLPITRVNCSFAGCHPNFLKYQEVAGTITKMLDRVQRAKGSSGFMPRERDALTTTQIGTLKQWVADGMKER</sequence>
<protein>
    <submittedName>
        <fullName evidence="1">Uncharacterized protein</fullName>
    </submittedName>
</protein>
<organism evidence="1 2">
    <name type="scientific">Spirosoma oryzae</name>
    <dbReference type="NCBI Taxonomy" id="1469603"/>
    <lineage>
        <taxon>Bacteria</taxon>
        <taxon>Pseudomonadati</taxon>
        <taxon>Bacteroidota</taxon>
        <taxon>Cytophagia</taxon>
        <taxon>Cytophagales</taxon>
        <taxon>Cytophagaceae</taxon>
        <taxon>Spirosoma</taxon>
    </lineage>
</organism>
<dbReference type="Proteomes" id="UP000238375">
    <property type="component" value="Unassembled WGS sequence"/>
</dbReference>
<name>A0A2T0RTW7_9BACT</name>
<dbReference type="RefSeq" id="WP_106140749.1">
    <property type="nucleotide sequence ID" value="NZ_PVTE01000039.1"/>
</dbReference>
<dbReference type="AlphaFoldDB" id="A0A2T0RTW7"/>
<accession>A0A2T0RTW7</accession>
<evidence type="ECO:0000313" key="2">
    <source>
        <dbReference type="Proteomes" id="UP000238375"/>
    </source>
</evidence>
<dbReference type="EMBL" id="PVTE01000039">
    <property type="protein sequence ID" value="PRY24550.1"/>
    <property type="molecule type" value="Genomic_DNA"/>
</dbReference>
<comment type="caution">
    <text evidence="1">The sequence shown here is derived from an EMBL/GenBank/DDBJ whole genome shotgun (WGS) entry which is preliminary data.</text>
</comment>
<gene>
    <name evidence="1" type="ORF">CLV58_13918</name>
</gene>
<keyword evidence="2" id="KW-1185">Reference proteome</keyword>
<dbReference type="PROSITE" id="PS51257">
    <property type="entry name" value="PROKAR_LIPOPROTEIN"/>
    <property type="match status" value="1"/>
</dbReference>
<proteinExistence type="predicted"/>